<comment type="caution">
    <text evidence="1">The sequence shown here is derived from an EMBL/GenBank/DDBJ whole genome shotgun (WGS) entry which is preliminary data.</text>
</comment>
<keyword evidence="2" id="KW-1185">Reference proteome</keyword>
<reference evidence="1" key="1">
    <citation type="journal article" date="2022" name="Arch. Microbiol.">
        <title>Microbulbifer okhotskensis sp. nov., isolated from a deep bottom sediment of the Okhotsk Sea.</title>
        <authorList>
            <person name="Romanenko L."/>
            <person name="Kurilenko V."/>
            <person name="Otstavnykh N."/>
            <person name="Velansky P."/>
            <person name="Isaeva M."/>
            <person name="Mikhailov V."/>
        </authorList>
    </citation>
    <scope>NUCLEOTIDE SEQUENCE</scope>
    <source>
        <strain evidence="1">OS29</strain>
    </source>
</reference>
<organism evidence="1 2">
    <name type="scientific">Microbulbifer okhotskensis</name>
    <dbReference type="NCBI Taxonomy" id="2926617"/>
    <lineage>
        <taxon>Bacteria</taxon>
        <taxon>Pseudomonadati</taxon>
        <taxon>Pseudomonadota</taxon>
        <taxon>Gammaproteobacteria</taxon>
        <taxon>Cellvibrionales</taxon>
        <taxon>Microbulbiferaceae</taxon>
        <taxon>Microbulbifer</taxon>
    </lineage>
</organism>
<evidence type="ECO:0000313" key="1">
    <source>
        <dbReference type="EMBL" id="MCO1337081.1"/>
    </source>
</evidence>
<gene>
    <name evidence="1" type="ORF">MO867_22415</name>
</gene>
<dbReference type="AlphaFoldDB" id="A0A9X2J9W5"/>
<dbReference type="Proteomes" id="UP001139028">
    <property type="component" value="Unassembled WGS sequence"/>
</dbReference>
<dbReference type="RefSeq" id="WP_252473300.1">
    <property type="nucleotide sequence ID" value="NZ_JALBWM010000343.1"/>
</dbReference>
<dbReference type="EMBL" id="JALBWM010000343">
    <property type="protein sequence ID" value="MCO1337081.1"/>
    <property type="molecule type" value="Genomic_DNA"/>
</dbReference>
<accession>A0A9X2J9W5</accession>
<sequence>KQPGISSLVANGKELSNQSVFFSNPRGKNTRKEDLEKFCEAAGMHLVGVNVNQHDLKNLDTRSNALKALRTPAALTAACGIGTASGWADLEQAISNGASASTTLKIVGIGVAACLIAADVWSKNSGYARNMKNAVSNTWGSGNKRWAA</sequence>
<feature type="non-terminal residue" evidence="1">
    <location>
        <position position="1"/>
    </location>
</feature>
<proteinExistence type="predicted"/>
<name>A0A9X2J9W5_9GAMM</name>
<protein>
    <submittedName>
        <fullName evidence="1">Uncharacterized protein</fullName>
    </submittedName>
</protein>
<evidence type="ECO:0000313" key="2">
    <source>
        <dbReference type="Proteomes" id="UP001139028"/>
    </source>
</evidence>